<dbReference type="HOGENOM" id="CLU_3274846_0_0_10"/>
<evidence type="ECO:0000313" key="2">
    <source>
        <dbReference type="Proteomes" id="UP000027442"/>
    </source>
</evidence>
<evidence type="ECO:0000313" key="1">
    <source>
        <dbReference type="EMBL" id="KDR50908.1"/>
    </source>
</evidence>
<dbReference type="PATRIC" id="fig|1122985.7.peg.3143"/>
<protein>
    <submittedName>
        <fullName evidence="1">Uncharacterized protein</fullName>
    </submittedName>
</protein>
<comment type="caution">
    <text evidence="1">The sequence shown here is derived from an EMBL/GenBank/DDBJ whole genome shotgun (WGS) entry which is preliminary data.</text>
</comment>
<dbReference type="Proteomes" id="UP000027442">
    <property type="component" value="Unassembled WGS sequence"/>
</dbReference>
<organism evidence="1 2">
    <name type="scientific">Hoylesella loescheii DSM 19665 = JCM 12249 = ATCC 15930</name>
    <dbReference type="NCBI Taxonomy" id="1122985"/>
    <lineage>
        <taxon>Bacteria</taxon>
        <taxon>Pseudomonadati</taxon>
        <taxon>Bacteroidota</taxon>
        <taxon>Bacteroidia</taxon>
        <taxon>Bacteroidales</taxon>
        <taxon>Prevotellaceae</taxon>
        <taxon>Hoylesella</taxon>
    </lineage>
</organism>
<proteinExistence type="predicted"/>
<sequence>MGGPIQHSVVSSQVVNGHHTDGEAIEDELFVPHEYVRIQKK</sequence>
<accession>A0A069QDD9</accession>
<gene>
    <name evidence="1" type="ORF">HMPREF1991_03038</name>
</gene>
<keyword evidence="2" id="KW-1185">Reference proteome</keyword>
<name>A0A069QDD9_HOYLO</name>
<reference evidence="1 2" key="1">
    <citation type="submission" date="2013-08" db="EMBL/GenBank/DDBJ databases">
        <authorList>
            <person name="Weinstock G."/>
            <person name="Sodergren E."/>
            <person name="Wylie T."/>
            <person name="Fulton L."/>
            <person name="Fulton R."/>
            <person name="Fronick C."/>
            <person name="O'Laughlin M."/>
            <person name="Godfrey J."/>
            <person name="Miner T."/>
            <person name="Herter B."/>
            <person name="Appelbaum E."/>
            <person name="Cordes M."/>
            <person name="Lek S."/>
            <person name="Wollam A."/>
            <person name="Pepin K.H."/>
            <person name="Palsikar V.B."/>
            <person name="Mitreva M."/>
            <person name="Wilson R.K."/>
        </authorList>
    </citation>
    <scope>NUCLEOTIDE SEQUENCE [LARGE SCALE GENOMIC DNA]</scope>
    <source>
        <strain evidence="1 2">ATCC 15930</strain>
    </source>
</reference>
<dbReference type="AlphaFoldDB" id="A0A069QDD9"/>
<dbReference type="EMBL" id="JNGW01000132">
    <property type="protein sequence ID" value="KDR50908.1"/>
    <property type="molecule type" value="Genomic_DNA"/>
</dbReference>